<dbReference type="InterPro" id="IPR016181">
    <property type="entry name" value="Acyl_CoA_acyltransferase"/>
</dbReference>
<dbReference type="PROSITE" id="PS51186">
    <property type="entry name" value="GNAT"/>
    <property type="match status" value="1"/>
</dbReference>
<reference evidence="2 3" key="1">
    <citation type="submission" date="2020-08" db="EMBL/GenBank/DDBJ databases">
        <title>Genomic Encyclopedia of Type Strains, Phase IV (KMG-IV): sequencing the most valuable type-strain genomes for metagenomic binning, comparative biology and taxonomic classification.</title>
        <authorList>
            <person name="Goeker M."/>
        </authorList>
    </citation>
    <scope>NUCLEOTIDE SEQUENCE [LARGE SCALE GENOMIC DNA]</scope>
    <source>
        <strain evidence="2 3">DSM 14552</strain>
    </source>
</reference>
<sequence>MTEQQIALAPTAPAEYSAFKKALQAAFALAVVSGVGTIQDGPIPSDQDLDLDQAMTAKGAVVLNIMQNGQVAGGAVVTINQATQHNSLDMFFIAVGHHNQGLGKQAWFAIERAFPQTAVWETVTPCFVERNIHFYVNACHFRIVERFKDPDFTQEVSHHPNVPDDGDMFRCTKVMRPDGGQFPPA</sequence>
<name>A0A7W5ZZP9_9SPHN</name>
<dbReference type="Gene3D" id="3.40.630.30">
    <property type="match status" value="1"/>
</dbReference>
<gene>
    <name evidence="2" type="ORF">GGQ88_002561</name>
</gene>
<dbReference type="EMBL" id="JACICY010000006">
    <property type="protein sequence ID" value="MBB3861277.1"/>
    <property type="molecule type" value="Genomic_DNA"/>
</dbReference>
<evidence type="ECO:0000313" key="2">
    <source>
        <dbReference type="EMBL" id="MBB3861277.1"/>
    </source>
</evidence>
<evidence type="ECO:0000259" key="1">
    <source>
        <dbReference type="PROSITE" id="PS51186"/>
    </source>
</evidence>
<dbReference type="SUPFAM" id="SSF55729">
    <property type="entry name" value="Acyl-CoA N-acyltransferases (Nat)"/>
    <property type="match status" value="1"/>
</dbReference>
<evidence type="ECO:0000313" key="3">
    <source>
        <dbReference type="Proteomes" id="UP000562395"/>
    </source>
</evidence>
<feature type="domain" description="N-acetyltransferase" evidence="1">
    <location>
        <begin position="6"/>
        <end position="163"/>
    </location>
</feature>
<accession>A0A7W5ZZP9</accession>
<comment type="caution">
    <text evidence="2">The sequence shown here is derived from an EMBL/GenBank/DDBJ whole genome shotgun (WGS) entry which is preliminary data.</text>
</comment>
<dbReference type="RefSeq" id="WP_183613773.1">
    <property type="nucleotide sequence ID" value="NZ_JACICY010000006.1"/>
</dbReference>
<proteinExistence type="predicted"/>
<keyword evidence="3" id="KW-1185">Reference proteome</keyword>
<dbReference type="GO" id="GO:0016747">
    <property type="term" value="F:acyltransferase activity, transferring groups other than amino-acyl groups"/>
    <property type="evidence" value="ECO:0007669"/>
    <property type="project" value="InterPro"/>
</dbReference>
<dbReference type="AlphaFoldDB" id="A0A7W5ZZP9"/>
<organism evidence="2 3">
    <name type="scientific">Novosphingobium hassiacum</name>
    <dbReference type="NCBI Taxonomy" id="173676"/>
    <lineage>
        <taxon>Bacteria</taxon>
        <taxon>Pseudomonadati</taxon>
        <taxon>Pseudomonadota</taxon>
        <taxon>Alphaproteobacteria</taxon>
        <taxon>Sphingomonadales</taxon>
        <taxon>Sphingomonadaceae</taxon>
        <taxon>Novosphingobium</taxon>
    </lineage>
</organism>
<protein>
    <recommendedName>
        <fullName evidence="1">N-acetyltransferase domain-containing protein</fullName>
    </recommendedName>
</protein>
<dbReference type="Pfam" id="PF00583">
    <property type="entry name" value="Acetyltransf_1"/>
    <property type="match status" value="1"/>
</dbReference>
<dbReference type="InterPro" id="IPR000182">
    <property type="entry name" value="GNAT_dom"/>
</dbReference>
<dbReference type="Proteomes" id="UP000562395">
    <property type="component" value="Unassembled WGS sequence"/>
</dbReference>